<dbReference type="Proteomes" id="UP001595629">
    <property type="component" value="Unassembled WGS sequence"/>
</dbReference>
<dbReference type="PANTHER" id="PTHR33620">
    <property type="entry name" value="UREASE ACCESSORY PROTEIN F"/>
    <property type="match status" value="1"/>
</dbReference>
<name>A0ABV7TLX2_9RHOB</name>
<comment type="caution">
    <text evidence="4">The sequence shown here is derived from an EMBL/GenBank/DDBJ whole genome shotgun (WGS) entry which is preliminary data.</text>
</comment>
<proteinExistence type="inferred from homology"/>
<dbReference type="InterPro" id="IPR038277">
    <property type="entry name" value="UreF_sf"/>
</dbReference>
<dbReference type="HAMAP" id="MF_01385">
    <property type="entry name" value="UreF"/>
    <property type="match status" value="1"/>
</dbReference>
<organism evidence="4 5">
    <name type="scientific">Lutimaribacter marinistellae</name>
    <dbReference type="NCBI Taxonomy" id="1820329"/>
    <lineage>
        <taxon>Bacteria</taxon>
        <taxon>Pseudomonadati</taxon>
        <taxon>Pseudomonadota</taxon>
        <taxon>Alphaproteobacteria</taxon>
        <taxon>Rhodobacterales</taxon>
        <taxon>Roseobacteraceae</taxon>
        <taxon>Lutimaribacter</taxon>
    </lineage>
</organism>
<reference evidence="5" key="1">
    <citation type="journal article" date="2019" name="Int. J. Syst. Evol. Microbiol.">
        <title>The Global Catalogue of Microorganisms (GCM) 10K type strain sequencing project: providing services to taxonomists for standard genome sequencing and annotation.</title>
        <authorList>
            <consortium name="The Broad Institute Genomics Platform"/>
            <consortium name="The Broad Institute Genome Sequencing Center for Infectious Disease"/>
            <person name="Wu L."/>
            <person name="Ma J."/>
        </authorList>
    </citation>
    <scope>NUCLEOTIDE SEQUENCE [LARGE SCALE GENOMIC DNA]</scope>
    <source>
        <strain evidence="5">KCTC 42911</strain>
    </source>
</reference>
<dbReference type="RefSeq" id="WP_386737494.1">
    <property type="nucleotide sequence ID" value="NZ_JBHRXI010000048.1"/>
</dbReference>
<dbReference type="Pfam" id="PF01730">
    <property type="entry name" value="UreF"/>
    <property type="match status" value="1"/>
</dbReference>
<comment type="function">
    <text evidence="3">Required for maturation of urease via the functional incorporation of the urease nickel metallocenter.</text>
</comment>
<keyword evidence="2 3" id="KW-0143">Chaperone</keyword>
<gene>
    <name evidence="3" type="primary">ureF</name>
    <name evidence="4" type="ORF">ACFORG_20805</name>
</gene>
<comment type="subcellular location">
    <subcellularLocation>
        <location evidence="3">Cytoplasm</location>
    </subcellularLocation>
</comment>
<evidence type="ECO:0000256" key="1">
    <source>
        <dbReference type="ARBA" id="ARBA00022988"/>
    </source>
</evidence>
<evidence type="ECO:0000313" key="4">
    <source>
        <dbReference type="EMBL" id="MFC3616188.1"/>
    </source>
</evidence>
<dbReference type="InterPro" id="IPR002639">
    <property type="entry name" value="UreF"/>
</dbReference>
<sequence length="215" mass="23088">MATATDTLTLAQWLSPAYPVGAFAYSHGLERAVHDGWVHDTGSLAAWLRDVLRHGAGRSDVQFLAAAYRADTEQDLAGVDATCRAYAGSAERLAETTRLGTAFTRITAPVWGLDLSPSTYPVALGRAARLRGLPLSLTAQMYLHAMLGSLLSAAQRLMPLGQTAAQSLLHDLTQEAIETADESIEHGLDRLSTTSLMAEIAAMRHETQSPRIFAT</sequence>
<evidence type="ECO:0000256" key="3">
    <source>
        <dbReference type="HAMAP-Rule" id="MF_01385"/>
    </source>
</evidence>
<dbReference type="PIRSF" id="PIRSF009467">
    <property type="entry name" value="Ureas_acces_UreF"/>
    <property type="match status" value="1"/>
</dbReference>
<dbReference type="PANTHER" id="PTHR33620:SF1">
    <property type="entry name" value="UREASE ACCESSORY PROTEIN F"/>
    <property type="match status" value="1"/>
</dbReference>
<evidence type="ECO:0000313" key="5">
    <source>
        <dbReference type="Proteomes" id="UP001595629"/>
    </source>
</evidence>
<comment type="similarity">
    <text evidence="3">Belongs to the UreF family.</text>
</comment>
<dbReference type="EMBL" id="JBHRXI010000048">
    <property type="protein sequence ID" value="MFC3616188.1"/>
    <property type="molecule type" value="Genomic_DNA"/>
</dbReference>
<keyword evidence="5" id="KW-1185">Reference proteome</keyword>
<keyword evidence="1 3" id="KW-0996">Nickel insertion</keyword>
<protein>
    <recommendedName>
        <fullName evidence="3">Urease accessory protein UreF</fullName>
    </recommendedName>
</protein>
<accession>A0ABV7TLX2</accession>
<evidence type="ECO:0000256" key="2">
    <source>
        <dbReference type="ARBA" id="ARBA00023186"/>
    </source>
</evidence>
<comment type="subunit">
    <text evidence="3">UreD, UreF and UreG form a complex that acts as a GTP-hydrolysis-dependent molecular chaperone, activating the urease apoprotein by helping to assemble the nickel containing metallocenter of UreC. The UreE protein probably delivers the nickel.</text>
</comment>
<dbReference type="Gene3D" id="1.10.4190.10">
    <property type="entry name" value="Urease accessory protein UreF"/>
    <property type="match status" value="1"/>
</dbReference>
<keyword evidence="3" id="KW-0963">Cytoplasm</keyword>